<dbReference type="InterPro" id="IPR013783">
    <property type="entry name" value="Ig-like_fold"/>
</dbReference>
<dbReference type="InterPro" id="IPR008979">
    <property type="entry name" value="Galactose-bd-like_sf"/>
</dbReference>
<evidence type="ECO:0000313" key="11">
    <source>
        <dbReference type="Proteomes" id="UP000052020"/>
    </source>
</evidence>
<feature type="domain" description="Glycoside hydrolase family 2 catalytic" evidence="8">
    <location>
        <begin position="332"/>
        <end position="483"/>
    </location>
</feature>
<dbReference type="Gene3D" id="2.60.120.260">
    <property type="entry name" value="Galactose-binding domain-like"/>
    <property type="match status" value="1"/>
</dbReference>
<dbReference type="PATRIC" id="fig|1704032.3.peg.794"/>
<dbReference type="SUPFAM" id="SSF49303">
    <property type="entry name" value="beta-Galactosidase/glucuronidase domain"/>
    <property type="match status" value="1"/>
</dbReference>
<evidence type="ECO:0000259" key="8">
    <source>
        <dbReference type="Pfam" id="PF02836"/>
    </source>
</evidence>
<evidence type="ECO:0000256" key="6">
    <source>
        <dbReference type="ARBA" id="ARBA00023295"/>
    </source>
</evidence>
<dbReference type="EC" id="3.2.1.25" evidence="3"/>
<dbReference type="InterPro" id="IPR036156">
    <property type="entry name" value="Beta-gal/glucu_dom_sf"/>
</dbReference>
<sequence>MRKRISLHGKWKLASFDHGQGDWSAPEATMSDVVAARVPGDVHADLMRAGVIEDPYFGDNQERSRWVTEKDWWYRREFSVPKSAIREKTELVFDGIDTFATVWLNGVAVGRTDNMFRQYRFDVTDVIKPAEKNVVVVRVASTVKTIESIDPKQYFACFYVPRVFVRKAQCHFSWDWSPQLPAVGIWQSVWLESYDAGQLTDVCVRTRCDGAVSFLVETDQRRLRQDLDGREHRGRKVETYVPPDKIVVEISGHGQRYRKTVVSRGQRNHLTIFMKRPQLWWPTGMGEPSLYDYQVALVRDGKVRDRVSGRFGVREVELIEEPRAEGGFTFRFRINGQDVFCKGANWVPADCFPGTVSDDKYRYLIRLAREANFNMLRIWGGGIYEKDIFYDLCDENGVMIWQDFMFACADYPDDDPAFIEAVIPEVEYQVRRLRNHPSLVYWCGGNEKTGSAGFKIHYGERIFHTVIPGICRDLDPTRPYHAASPYSMSDLGNDPDSGDTHGGCYEHAFKRGIEHFREEIAKINTVFHSEFGLHGPTLYRTLKRFLPADRLDPPNPTWELHVQDNPYNDLAETFSEVQLTVAERLFGPFNGVREFIKRAATAHAEILGEELAHHRRRKYHNAGAMFWMFGDTWPCGSWAAVDYYGLPKPVYYAA</sequence>
<reference evidence="10 11" key="1">
    <citation type="journal article" date="2015" name="Microbiome">
        <title>Genomic resolution of linkages in carbon, nitrogen, and sulfur cycling among widespread estuary sediment bacteria.</title>
        <authorList>
            <person name="Baker B.J."/>
            <person name="Lazar C.S."/>
            <person name="Teske A.P."/>
            <person name="Dick G.J."/>
        </authorList>
    </citation>
    <scope>NUCLEOTIDE SEQUENCE [LARGE SCALE GENOMIC DNA]</scope>
    <source>
        <strain evidence="10">DG_56</strain>
    </source>
</reference>
<dbReference type="PANTHER" id="PTHR43730:SF1">
    <property type="entry name" value="BETA-MANNOSIDASE"/>
    <property type="match status" value="1"/>
</dbReference>
<organism evidence="10 11">
    <name type="scientific">candidate division KD3-62 bacterium DG_56</name>
    <dbReference type="NCBI Taxonomy" id="1704032"/>
    <lineage>
        <taxon>Bacteria</taxon>
        <taxon>candidate division KD3-62</taxon>
    </lineage>
</organism>
<protein>
    <recommendedName>
        <fullName evidence="3">beta-mannosidase</fullName>
        <ecNumber evidence="3">3.2.1.25</ecNumber>
    </recommendedName>
</protein>
<dbReference type="Proteomes" id="UP000052020">
    <property type="component" value="Unassembled WGS sequence"/>
</dbReference>
<keyword evidence="5" id="KW-0378">Hydrolase</keyword>
<feature type="domain" description="Beta-mannosidase-like galactose-binding" evidence="9">
    <location>
        <begin position="23"/>
        <end position="187"/>
    </location>
</feature>
<feature type="domain" description="Glycoside hydrolase family 2 immunoglobulin-like beta-sandwich" evidence="7">
    <location>
        <begin position="259"/>
        <end position="314"/>
    </location>
</feature>
<comment type="caution">
    <text evidence="10">The sequence shown here is derived from an EMBL/GenBank/DDBJ whole genome shotgun (WGS) entry which is preliminary data.</text>
</comment>
<dbReference type="InterPro" id="IPR050887">
    <property type="entry name" value="Beta-mannosidase_GH2"/>
</dbReference>
<accession>A0A0S7XJQ9</accession>
<dbReference type="GO" id="GO:0006516">
    <property type="term" value="P:glycoprotein catabolic process"/>
    <property type="evidence" value="ECO:0007669"/>
    <property type="project" value="TreeGrafter"/>
</dbReference>
<evidence type="ECO:0000259" key="9">
    <source>
        <dbReference type="Pfam" id="PF22666"/>
    </source>
</evidence>
<evidence type="ECO:0000256" key="1">
    <source>
        <dbReference type="ARBA" id="ARBA00000829"/>
    </source>
</evidence>
<gene>
    <name evidence="10" type="ORF">AMK68_04585</name>
</gene>
<comment type="catalytic activity">
    <reaction evidence="1">
        <text>Hydrolysis of terminal, non-reducing beta-D-mannose residues in beta-D-mannosides.</text>
        <dbReference type="EC" id="3.2.1.25"/>
    </reaction>
</comment>
<feature type="non-terminal residue" evidence="10">
    <location>
        <position position="654"/>
    </location>
</feature>
<name>A0A0S7XJQ9_9BACT</name>
<keyword evidence="6" id="KW-0326">Glycosidase</keyword>
<dbReference type="AlphaFoldDB" id="A0A0S7XJQ9"/>
<dbReference type="Gene3D" id="3.20.20.80">
    <property type="entry name" value="Glycosidases"/>
    <property type="match status" value="1"/>
</dbReference>
<keyword evidence="4" id="KW-0732">Signal</keyword>
<dbReference type="SUPFAM" id="SSF51445">
    <property type="entry name" value="(Trans)glycosidases"/>
    <property type="match status" value="1"/>
</dbReference>
<evidence type="ECO:0000256" key="5">
    <source>
        <dbReference type="ARBA" id="ARBA00022801"/>
    </source>
</evidence>
<dbReference type="Gene3D" id="2.60.40.10">
    <property type="entry name" value="Immunoglobulins"/>
    <property type="match status" value="1"/>
</dbReference>
<dbReference type="SUPFAM" id="SSF49785">
    <property type="entry name" value="Galactose-binding domain-like"/>
    <property type="match status" value="1"/>
</dbReference>
<dbReference type="InterPro" id="IPR017853">
    <property type="entry name" value="GH"/>
</dbReference>
<evidence type="ECO:0000256" key="2">
    <source>
        <dbReference type="ARBA" id="ARBA00007401"/>
    </source>
</evidence>
<dbReference type="InterPro" id="IPR054593">
    <property type="entry name" value="Beta-mannosidase-like_N2"/>
</dbReference>
<evidence type="ECO:0000256" key="4">
    <source>
        <dbReference type="ARBA" id="ARBA00022729"/>
    </source>
</evidence>
<dbReference type="GO" id="GO:0004567">
    <property type="term" value="F:beta-mannosidase activity"/>
    <property type="evidence" value="ECO:0007669"/>
    <property type="project" value="UniProtKB-EC"/>
</dbReference>
<dbReference type="PANTHER" id="PTHR43730">
    <property type="entry name" value="BETA-MANNOSIDASE"/>
    <property type="match status" value="1"/>
</dbReference>
<dbReference type="EMBL" id="LIZY01000105">
    <property type="protein sequence ID" value="KPJ62722.1"/>
    <property type="molecule type" value="Genomic_DNA"/>
</dbReference>
<dbReference type="GO" id="GO:0005975">
    <property type="term" value="P:carbohydrate metabolic process"/>
    <property type="evidence" value="ECO:0007669"/>
    <property type="project" value="InterPro"/>
</dbReference>
<dbReference type="Pfam" id="PF22666">
    <property type="entry name" value="Glyco_hydro_2_N2"/>
    <property type="match status" value="1"/>
</dbReference>
<dbReference type="Pfam" id="PF02836">
    <property type="entry name" value="Glyco_hydro_2_C"/>
    <property type="match status" value="1"/>
</dbReference>
<dbReference type="Pfam" id="PF00703">
    <property type="entry name" value="Glyco_hydro_2"/>
    <property type="match status" value="1"/>
</dbReference>
<proteinExistence type="inferred from homology"/>
<evidence type="ECO:0000313" key="10">
    <source>
        <dbReference type="EMBL" id="KPJ62722.1"/>
    </source>
</evidence>
<dbReference type="InterPro" id="IPR006103">
    <property type="entry name" value="Glyco_hydro_2_cat"/>
</dbReference>
<dbReference type="InterPro" id="IPR006102">
    <property type="entry name" value="Ig-like_GH2"/>
</dbReference>
<evidence type="ECO:0000256" key="3">
    <source>
        <dbReference type="ARBA" id="ARBA00012754"/>
    </source>
</evidence>
<comment type="similarity">
    <text evidence="2">Belongs to the glycosyl hydrolase 2 family.</text>
</comment>
<evidence type="ECO:0000259" key="7">
    <source>
        <dbReference type="Pfam" id="PF00703"/>
    </source>
</evidence>